<feature type="domain" description="KTSC" evidence="1">
    <location>
        <begin position="6"/>
        <end position="62"/>
    </location>
</feature>
<dbReference type="AlphaFoldDB" id="A0A7C9VPE5"/>
<dbReference type="EMBL" id="JAAMRR010001034">
    <property type="protein sequence ID" value="NGX97431.1"/>
    <property type="molecule type" value="Genomic_DNA"/>
</dbReference>
<organism evidence="2 3">
    <name type="scientific">Candidatus Afipia apatlaquensis</name>
    <dbReference type="NCBI Taxonomy" id="2712852"/>
    <lineage>
        <taxon>Bacteria</taxon>
        <taxon>Pseudomonadati</taxon>
        <taxon>Pseudomonadota</taxon>
        <taxon>Alphaproteobacteria</taxon>
        <taxon>Hyphomicrobiales</taxon>
        <taxon>Nitrobacteraceae</taxon>
        <taxon>Afipia</taxon>
    </lineage>
</organism>
<accession>A0A7C9VPE5</accession>
<gene>
    <name evidence="2" type="ORF">G4V63_20180</name>
</gene>
<name>A0A7C9VPE5_9BRAD</name>
<evidence type="ECO:0000313" key="3">
    <source>
        <dbReference type="Proteomes" id="UP000480266"/>
    </source>
</evidence>
<reference evidence="2" key="1">
    <citation type="submission" date="2020-02" db="EMBL/GenBank/DDBJ databases">
        <title>Draft genome sequence of Candidatus Afipia apatlaquensis IBT-C3, a potential strain for decolorization of textile dyes.</title>
        <authorList>
            <person name="Sanchez-Reyes A."/>
            <person name="Breton-Deval L."/>
            <person name="Mangelson H."/>
            <person name="Sanchez-Flores A."/>
        </authorList>
    </citation>
    <scope>NUCLEOTIDE SEQUENCE [LARGE SCALE GENOMIC DNA]</scope>
    <source>
        <strain evidence="2">IBT-C3</strain>
    </source>
</reference>
<keyword evidence="3" id="KW-1185">Reference proteome</keyword>
<evidence type="ECO:0000313" key="2">
    <source>
        <dbReference type="EMBL" id="NGX97431.1"/>
    </source>
</evidence>
<proteinExistence type="predicted"/>
<dbReference type="InterPro" id="IPR025309">
    <property type="entry name" value="KTSC_dom"/>
</dbReference>
<evidence type="ECO:0000259" key="1">
    <source>
        <dbReference type="Pfam" id="PF13619"/>
    </source>
</evidence>
<sequence length="76" mass="8696">MPQVASSVISRIDYNAPARELHVTFTSGRSYSYFGVPGEVYFQFCRAPSKGDFFNTLIRDRYKFAERRGEPPLEPA</sequence>
<dbReference type="Pfam" id="PF13619">
    <property type="entry name" value="KTSC"/>
    <property type="match status" value="1"/>
</dbReference>
<comment type="caution">
    <text evidence="2">The sequence shown here is derived from an EMBL/GenBank/DDBJ whole genome shotgun (WGS) entry which is preliminary data.</text>
</comment>
<dbReference type="Proteomes" id="UP000480266">
    <property type="component" value="Unassembled WGS sequence"/>
</dbReference>
<protein>
    <submittedName>
        <fullName evidence="2">KTSC domain-containing protein</fullName>
    </submittedName>
</protein>